<feature type="compositionally biased region" description="Acidic residues" evidence="2">
    <location>
        <begin position="324"/>
        <end position="352"/>
    </location>
</feature>
<organism evidence="3 4">
    <name type="scientific">Symbiodinium microadriaticum</name>
    <name type="common">Dinoflagellate</name>
    <name type="synonym">Zooxanthella microadriatica</name>
    <dbReference type="NCBI Taxonomy" id="2951"/>
    <lineage>
        <taxon>Eukaryota</taxon>
        <taxon>Sar</taxon>
        <taxon>Alveolata</taxon>
        <taxon>Dinophyceae</taxon>
        <taxon>Suessiales</taxon>
        <taxon>Symbiodiniaceae</taxon>
        <taxon>Symbiodinium</taxon>
    </lineage>
</organism>
<accession>A0A1Q9C2Y7</accession>
<comment type="caution">
    <text evidence="3">The sequence shown here is derived from an EMBL/GenBank/DDBJ whole genome shotgun (WGS) entry which is preliminary data.</text>
</comment>
<feature type="compositionally biased region" description="Basic and acidic residues" evidence="2">
    <location>
        <begin position="463"/>
        <end position="476"/>
    </location>
</feature>
<sequence>MHSLLKPSNWWMELHWKGLPVDAGGWSASAEAETGRADVFSPHQYVQFRQDAPAAAKLGSGDRVREPEMAMRAGVGSSEPVEVSDFQLSFRASTCTVLDSGGLHELQRQRCKGVHEDAQLFATFNKTGKNHVSNFVPLLIQFNACKPRGLVLHRPSEYADRYPLGGVYCVSTSESCPAKMSCNSITGGLVTPPLRPPFPATNQMAGPPDADASSNCYFLAVYVASGSGGPDPQLLMMTMMNSLIELVNRQQSQSGSAGPSTPAQPPQLASSSSDETLKILQEENRQLQLRFDNMRAEQEKLQAQQRARNSAKRDRVRSLLQIIAEDEAEDEVEEDVQMVEPAEEEEQEEEWPDLSFAPAAKKAKKNQGEPSDGGKPGAGDDGTAPGPELDLRHCRQCGQLSYTRKNMCINTQCELWDPWTTPVKTSPQPALTKRQAWFKQLRENKAWQKDQKKKTKGKAKEKKGKDKDKEEAEKDWWSQTDGPDCKKWSDWQDWTDGSGSAGAAPWNDGANSAPASEKTCLGPSGACCACGVDLQSFLMFVDRCKQCRVPPYTWWRGDRRKSLRCSCETTGEKAKGKACQPGRRVSGKQSLGGRLVKTLQKTKQREDKKQDKKEVRVSGQFAKCMSTYYERTLKEERDFVAEHDSWMPKLAAMFRSGALEKLLSMEAEQSTQLADQELANENGEDLGFRVKGRVTKLLKLPKEDVNVEWLNLVLSFVLHVSAKTNVPPVPNHRFENVLSKQFQLRAQFLQEKTGFLRLGAADGKVVQKLLYGDRSRLRFYFLDNTEVSQEPKLHEGQWLLSSEHDYEACVHSSANDAIEPDLCKFL</sequence>
<evidence type="ECO:0000256" key="2">
    <source>
        <dbReference type="SAM" id="MobiDB-lite"/>
    </source>
</evidence>
<keyword evidence="4" id="KW-1185">Reference proteome</keyword>
<protein>
    <submittedName>
        <fullName evidence="3">Uncharacterized protein</fullName>
    </submittedName>
</protein>
<feature type="region of interest" description="Disordered" evidence="2">
    <location>
        <begin position="324"/>
        <end position="391"/>
    </location>
</feature>
<reference evidence="3 4" key="1">
    <citation type="submission" date="2016-02" db="EMBL/GenBank/DDBJ databases">
        <title>Genome analysis of coral dinoflagellate symbionts highlights evolutionary adaptations to a symbiotic lifestyle.</title>
        <authorList>
            <person name="Aranda M."/>
            <person name="Li Y."/>
            <person name="Liew Y.J."/>
            <person name="Baumgarten S."/>
            <person name="Simakov O."/>
            <person name="Wilson M."/>
            <person name="Piel J."/>
            <person name="Ashoor H."/>
            <person name="Bougouffa S."/>
            <person name="Bajic V.B."/>
            <person name="Ryu T."/>
            <person name="Ravasi T."/>
            <person name="Bayer T."/>
            <person name="Micklem G."/>
            <person name="Kim H."/>
            <person name="Bhak J."/>
            <person name="Lajeunesse T.C."/>
            <person name="Voolstra C.R."/>
        </authorList>
    </citation>
    <scope>NUCLEOTIDE SEQUENCE [LARGE SCALE GENOMIC DNA]</scope>
    <source>
        <strain evidence="3 4">CCMP2467</strain>
    </source>
</reference>
<feature type="coiled-coil region" evidence="1">
    <location>
        <begin position="277"/>
        <end position="314"/>
    </location>
</feature>
<evidence type="ECO:0000313" key="3">
    <source>
        <dbReference type="EMBL" id="OLP77289.1"/>
    </source>
</evidence>
<feature type="compositionally biased region" description="Polar residues" evidence="2">
    <location>
        <begin position="249"/>
        <end position="258"/>
    </location>
</feature>
<dbReference type="EMBL" id="LSRX01001799">
    <property type="protein sequence ID" value="OLP77289.1"/>
    <property type="molecule type" value="Genomic_DNA"/>
</dbReference>
<dbReference type="AlphaFoldDB" id="A0A1Q9C2Y7"/>
<dbReference type="OrthoDB" id="447965at2759"/>
<dbReference type="Proteomes" id="UP000186817">
    <property type="component" value="Unassembled WGS sequence"/>
</dbReference>
<gene>
    <name evidence="3" type="ORF">AK812_SmicGene42671</name>
</gene>
<name>A0A1Q9C2Y7_SYMMI</name>
<feature type="compositionally biased region" description="Basic residues" evidence="2">
    <location>
        <begin position="451"/>
        <end position="462"/>
    </location>
</feature>
<feature type="region of interest" description="Disordered" evidence="2">
    <location>
        <begin position="443"/>
        <end position="489"/>
    </location>
</feature>
<keyword evidence="1" id="KW-0175">Coiled coil</keyword>
<feature type="region of interest" description="Disordered" evidence="2">
    <location>
        <begin position="249"/>
        <end position="274"/>
    </location>
</feature>
<evidence type="ECO:0000313" key="4">
    <source>
        <dbReference type="Proteomes" id="UP000186817"/>
    </source>
</evidence>
<evidence type="ECO:0000256" key="1">
    <source>
        <dbReference type="SAM" id="Coils"/>
    </source>
</evidence>
<proteinExistence type="predicted"/>